<organism evidence="9 10">
    <name type="scientific">Coccomyxa subellipsoidea</name>
    <dbReference type="NCBI Taxonomy" id="248742"/>
    <lineage>
        <taxon>Eukaryota</taxon>
        <taxon>Viridiplantae</taxon>
        <taxon>Chlorophyta</taxon>
        <taxon>core chlorophytes</taxon>
        <taxon>Trebouxiophyceae</taxon>
        <taxon>Trebouxiophyceae incertae sedis</taxon>
        <taxon>Coccomyxaceae</taxon>
        <taxon>Coccomyxa</taxon>
    </lineage>
</organism>
<keyword evidence="5" id="KW-0378">Hydrolase</keyword>
<dbReference type="PANTHER" id="PTHR11109:SF7">
    <property type="entry name" value="GTP CYCLOHYDROLASE 1"/>
    <property type="match status" value="1"/>
</dbReference>
<dbReference type="PANTHER" id="PTHR11109">
    <property type="entry name" value="GTP CYCLOHYDROLASE I"/>
    <property type="match status" value="1"/>
</dbReference>
<evidence type="ECO:0000256" key="6">
    <source>
        <dbReference type="ARBA" id="ARBA00030854"/>
    </source>
</evidence>
<dbReference type="EC" id="3.5.4.16" evidence="3"/>
<feature type="compositionally biased region" description="Polar residues" evidence="7">
    <location>
        <begin position="1"/>
        <end position="11"/>
    </location>
</feature>
<dbReference type="SUPFAM" id="SSF55620">
    <property type="entry name" value="Tetrahydrobiopterin biosynthesis enzymes-like"/>
    <property type="match status" value="2"/>
</dbReference>
<comment type="similarity">
    <text evidence="2">Belongs to the GTP cyclohydrolase I family.</text>
</comment>
<evidence type="ECO:0000313" key="9">
    <source>
        <dbReference type="EMBL" id="KAK9904000.1"/>
    </source>
</evidence>
<protein>
    <recommendedName>
        <fullName evidence="4">GTP cyclohydrolase 1</fullName>
        <ecNumber evidence="3">3.5.4.16</ecNumber>
    </recommendedName>
    <alternativeName>
        <fullName evidence="6">GTP cyclohydrolase I</fullName>
    </alternativeName>
</protein>
<reference evidence="9 10" key="1">
    <citation type="journal article" date="2024" name="Nat. Commun.">
        <title>Phylogenomics reveals the evolutionary origins of lichenization in chlorophyte algae.</title>
        <authorList>
            <person name="Puginier C."/>
            <person name="Libourel C."/>
            <person name="Otte J."/>
            <person name="Skaloud P."/>
            <person name="Haon M."/>
            <person name="Grisel S."/>
            <person name="Petersen M."/>
            <person name="Berrin J.G."/>
            <person name="Delaux P.M."/>
            <person name="Dal Grande F."/>
            <person name="Keller J."/>
        </authorList>
    </citation>
    <scope>NUCLEOTIDE SEQUENCE [LARGE SCALE GENOMIC DNA]</scope>
    <source>
        <strain evidence="9 10">SAG 216-7</strain>
    </source>
</reference>
<dbReference type="Gene3D" id="1.10.286.10">
    <property type="match status" value="2"/>
</dbReference>
<evidence type="ECO:0000313" key="10">
    <source>
        <dbReference type="Proteomes" id="UP001491310"/>
    </source>
</evidence>
<dbReference type="InterPro" id="IPR043133">
    <property type="entry name" value="GTP-CH-I_C/QueF"/>
</dbReference>
<name>A0ABR2YEV0_9CHLO</name>
<dbReference type="Gene3D" id="3.30.1130.10">
    <property type="match status" value="2"/>
</dbReference>
<dbReference type="PROSITE" id="PS00860">
    <property type="entry name" value="GTP_CYCLOHYDROL_1_2"/>
    <property type="match status" value="1"/>
</dbReference>
<proteinExistence type="inferred from homology"/>
<comment type="pathway">
    <text evidence="1">Cofactor biosynthesis; 7,8-dihydroneopterin triphosphate biosynthesis; 7,8-dihydroneopterin triphosphate from GTP: step 1/1.</text>
</comment>
<feature type="region of interest" description="Disordered" evidence="7">
    <location>
        <begin position="1"/>
        <end position="21"/>
    </location>
</feature>
<evidence type="ECO:0000256" key="7">
    <source>
        <dbReference type="SAM" id="MobiDB-lite"/>
    </source>
</evidence>
<evidence type="ECO:0000256" key="4">
    <source>
        <dbReference type="ARBA" id="ARBA00017272"/>
    </source>
</evidence>
<feature type="domain" description="GTP cyclohydrolase I" evidence="8">
    <location>
        <begin position="268"/>
        <end position="451"/>
    </location>
</feature>
<dbReference type="InterPro" id="IPR043134">
    <property type="entry name" value="GTP-CH-I_N"/>
</dbReference>
<keyword evidence="10" id="KW-1185">Reference proteome</keyword>
<sequence length="454" mass="48789">MGGSALSSGTDLSADASESCLDQQSPVSASERLANLEDAVRSIILGIGEDVSREGLRDTPKRVAKAWLDASWGYRQTARSVVGGALFHEPEVATAGSGLVIVRDVDFASTSESSLLPFYGRCHIGYMPSQGIVLGLSKVARLVTMFARRLQTQERFTQELLVAFEAEVLPQGCAVVIEAQQLEYGRRADAIVTMARSGSFLQEPIMQEYLALLRLPGLGQARSSPGSAQQVTCVRPDGQPLCAAATNGLTECMEEANCAPVSQTLEIAVLSILREIGEDPNREGLQGSAGNYVKFLLASTAGCRQLTRLTAEAGSQAGMADCAMDPQAETVAEEVHLHFMSHCEHHMLPFHGVLHVAYVPGSSGQSLSAKTMQSLLRTYSRRLQIQERLTQQITDAVHRTTGAAGTLVVCEASHMCMVARGVEKHASSTITMAVRGACEQDIALRSRLLERLTR</sequence>
<evidence type="ECO:0000256" key="2">
    <source>
        <dbReference type="ARBA" id="ARBA00008085"/>
    </source>
</evidence>
<dbReference type="InterPro" id="IPR001474">
    <property type="entry name" value="GTP_CycHdrlase_I"/>
</dbReference>
<gene>
    <name evidence="9" type="ORF">WJX75_002242</name>
</gene>
<dbReference type="InterPro" id="IPR018234">
    <property type="entry name" value="GTP_CycHdrlase_I_CS"/>
</dbReference>
<evidence type="ECO:0000256" key="3">
    <source>
        <dbReference type="ARBA" id="ARBA00012715"/>
    </source>
</evidence>
<evidence type="ECO:0000256" key="5">
    <source>
        <dbReference type="ARBA" id="ARBA00022801"/>
    </source>
</evidence>
<dbReference type="InterPro" id="IPR020602">
    <property type="entry name" value="GTP_CycHdrlase_I_dom"/>
</dbReference>
<dbReference type="Proteomes" id="UP001491310">
    <property type="component" value="Unassembled WGS sequence"/>
</dbReference>
<accession>A0ABR2YEV0</accession>
<evidence type="ECO:0000256" key="1">
    <source>
        <dbReference type="ARBA" id="ARBA00005080"/>
    </source>
</evidence>
<dbReference type="Pfam" id="PF01227">
    <property type="entry name" value="GTP_cyclohydroI"/>
    <property type="match status" value="2"/>
</dbReference>
<dbReference type="EMBL" id="JALJOT010000013">
    <property type="protein sequence ID" value="KAK9904000.1"/>
    <property type="molecule type" value="Genomic_DNA"/>
</dbReference>
<comment type="caution">
    <text evidence="9">The sequence shown here is derived from an EMBL/GenBank/DDBJ whole genome shotgun (WGS) entry which is preliminary data.</text>
</comment>
<feature type="domain" description="GTP cyclohydrolase I" evidence="8">
    <location>
        <begin position="37"/>
        <end position="201"/>
    </location>
</feature>
<evidence type="ECO:0000259" key="8">
    <source>
        <dbReference type="Pfam" id="PF01227"/>
    </source>
</evidence>